<dbReference type="PANTHER" id="PTHR13501">
    <property type="entry name" value="CHLOROPLAST 50S RIBOSOMAL PROTEIN L22-RELATED"/>
    <property type="match status" value="1"/>
</dbReference>
<keyword evidence="5 7" id="KW-0687">Ribonucleoprotein</keyword>
<evidence type="ECO:0000256" key="10">
    <source>
        <dbReference type="RuleBase" id="RU004008"/>
    </source>
</evidence>
<dbReference type="InterPro" id="IPR047867">
    <property type="entry name" value="Ribosomal_uL22_bac/org-type"/>
</dbReference>
<dbReference type="InterPro" id="IPR005727">
    <property type="entry name" value="Ribosomal_uL22_bac/chlpt-type"/>
</dbReference>
<evidence type="ECO:0000256" key="8">
    <source>
        <dbReference type="RuleBase" id="RU004005"/>
    </source>
</evidence>
<feature type="region of interest" description="Disordered" evidence="11">
    <location>
        <begin position="1"/>
        <end position="23"/>
    </location>
</feature>
<dbReference type="SUPFAM" id="SSF54843">
    <property type="entry name" value="Ribosomal protein L22"/>
    <property type="match status" value="1"/>
</dbReference>
<reference evidence="13" key="1">
    <citation type="submission" date="2017-09" db="EMBL/GenBank/DDBJ databases">
        <title>Depth-based differentiation of microbial function through sediment-hosted aquifers and enrichment of novel symbionts in the deep terrestrial subsurface.</title>
        <authorList>
            <person name="Probst A.J."/>
            <person name="Ladd B."/>
            <person name="Jarett J.K."/>
            <person name="Geller-Mcgrath D.E."/>
            <person name="Sieber C.M.K."/>
            <person name="Emerson J.B."/>
            <person name="Anantharaman K."/>
            <person name="Thomas B.C."/>
            <person name="Malmstrom R."/>
            <person name="Stieglmeier M."/>
            <person name="Klingl A."/>
            <person name="Woyke T."/>
            <person name="Ryan C.M."/>
            <person name="Banfield J.F."/>
        </authorList>
    </citation>
    <scope>NUCLEOTIDE SEQUENCE [LARGE SCALE GENOMIC DNA]</scope>
</reference>
<dbReference type="InterPro" id="IPR001063">
    <property type="entry name" value="Ribosomal_uL22"/>
</dbReference>
<dbReference type="EMBL" id="PFBM01000005">
    <property type="protein sequence ID" value="PIR82813.1"/>
    <property type="molecule type" value="Genomic_DNA"/>
</dbReference>
<keyword evidence="2 7" id="KW-0699">rRNA-binding</keyword>
<organism evidence="12 13">
    <name type="scientific">Candidatus Kaiserbacteria bacterium CG10_big_fil_rev_8_21_14_0_10_59_10</name>
    <dbReference type="NCBI Taxonomy" id="1974612"/>
    <lineage>
        <taxon>Bacteria</taxon>
        <taxon>Candidatus Kaiseribacteriota</taxon>
    </lineage>
</organism>
<proteinExistence type="inferred from homology"/>
<evidence type="ECO:0000256" key="11">
    <source>
        <dbReference type="SAM" id="MobiDB-lite"/>
    </source>
</evidence>
<evidence type="ECO:0000256" key="3">
    <source>
        <dbReference type="ARBA" id="ARBA00022884"/>
    </source>
</evidence>
<feature type="region of interest" description="Disordered" evidence="11">
    <location>
        <begin position="114"/>
        <end position="140"/>
    </location>
</feature>
<dbReference type="GO" id="GO:0006412">
    <property type="term" value="P:translation"/>
    <property type="evidence" value="ECO:0007669"/>
    <property type="project" value="UniProtKB-UniRule"/>
</dbReference>
<keyword evidence="3 7" id="KW-0694">RNA-binding</keyword>
<evidence type="ECO:0000313" key="13">
    <source>
        <dbReference type="Proteomes" id="UP000231379"/>
    </source>
</evidence>
<evidence type="ECO:0000256" key="4">
    <source>
        <dbReference type="ARBA" id="ARBA00022980"/>
    </source>
</evidence>
<comment type="subunit">
    <text evidence="7 9">Part of the 50S ribosomal subunit.</text>
</comment>
<dbReference type="InterPro" id="IPR036394">
    <property type="entry name" value="Ribosomal_uL22_sf"/>
</dbReference>
<name>A0A2H0U8T0_9BACT</name>
<keyword evidence="4 7" id="KW-0689">Ribosomal protein</keyword>
<evidence type="ECO:0000313" key="12">
    <source>
        <dbReference type="EMBL" id="PIR82813.1"/>
    </source>
</evidence>
<dbReference type="Proteomes" id="UP000231379">
    <property type="component" value="Unassembled WGS sequence"/>
</dbReference>
<sequence>MATNTKDTVRAKLSGHRQSPRKTRLVADAIRGKSVSDARVALSFLPKKSAPAVLKLLESAVANARSAGLTEDSLVVKRISVDKSGVMRRYTPMARGRAARYAKTMSTISLELASAAGEKPAAKRKTKTASSRPSKLEARN</sequence>
<evidence type="ECO:0000256" key="7">
    <source>
        <dbReference type="HAMAP-Rule" id="MF_01331"/>
    </source>
</evidence>
<protein>
    <recommendedName>
        <fullName evidence="6 7">Large ribosomal subunit protein uL22</fullName>
    </recommendedName>
</protein>
<accession>A0A2H0U8T0</accession>
<dbReference type="Gene3D" id="3.90.470.10">
    <property type="entry name" value="Ribosomal protein L22/L17"/>
    <property type="match status" value="1"/>
</dbReference>
<dbReference type="Pfam" id="PF00237">
    <property type="entry name" value="Ribosomal_L22"/>
    <property type="match status" value="1"/>
</dbReference>
<dbReference type="CDD" id="cd00336">
    <property type="entry name" value="Ribosomal_L22"/>
    <property type="match status" value="1"/>
</dbReference>
<dbReference type="NCBIfam" id="TIGR01044">
    <property type="entry name" value="rplV_bact"/>
    <property type="match status" value="1"/>
</dbReference>
<evidence type="ECO:0000256" key="9">
    <source>
        <dbReference type="RuleBase" id="RU004006"/>
    </source>
</evidence>
<evidence type="ECO:0000256" key="2">
    <source>
        <dbReference type="ARBA" id="ARBA00022730"/>
    </source>
</evidence>
<feature type="compositionally biased region" description="Basic residues" evidence="11">
    <location>
        <begin position="13"/>
        <end position="23"/>
    </location>
</feature>
<evidence type="ECO:0000256" key="6">
    <source>
        <dbReference type="ARBA" id="ARBA00035207"/>
    </source>
</evidence>
<comment type="function">
    <text evidence="7 10">This protein binds specifically to 23S rRNA; its binding is stimulated by other ribosomal proteins, e.g., L4, L17, and L20. It is important during the early stages of 50S assembly. It makes multiple contacts with different domains of the 23S rRNA in the assembled 50S subunit and ribosome.</text>
</comment>
<dbReference type="GO" id="GO:0003735">
    <property type="term" value="F:structural constituent of ribosome"/>
    <property type="evidence" value="ECO:0007669"/>
    <property type="project" value="InterPro"/>
</dbReference>
<gene>
    <name evidence="7" type="primary">rplV</name>
    <name evidence="12" type="ORF">COU20_00600</name>
</gene>
<comment type="function">
    <text evidence="7">The globular domain of the protein is located near the polypeptide exit tunnel on the outside of the subunit, while an extended beta-hairpin is found that lines the wall of the exit tunnel in the center of the 70S ribosome.</text>
</comment>
<dbReference type="PANTHER" id="PTHR13501:SF8">
    <property type="entry name" value="LARGE RIBOSOMAL SUBUNIT PROTEIN UL22M"/>
    <property type="match status" value="1"/>
</dbReference>
<comment type="caution">
    <text evidence="12">The sequence shown here is derived from an EMBL/GenBank/DDBJ whole genome shotgun (WGS) entry which is preliminary data.</text>
</comment>
<evidence type="ECO:0000256" key="5">
    <source>
        <dbReference type="ARBA" id="ARBA00023274"/>
    </source>
</evidence>
<dbReference type="GO" id="GO:0022625">
    <property type="term" value="C:cytosolic large ribosomal subunit"/>
    <property type="evidence" value="ECO:0007669"/>
    <property type="project" value="TreeGrafter"/>
</dbReference>
<dbReference type="HAMAP" id="MF_01331_B">
    <property type="entry name" value="Ribosomal_uL22_B"/>
    <property type="match status" value="1"/>
</dbReference>
<comment type="similarity">
    <text evidence="1 7 8">Belongs to the universal ribosomal protein uL22 family.</text>
</comment>
<dbReference type="GO" id="GO:0019843">
    <property type="term" value="F:rRNA binding"/>
    <property type="evidence" value="ECO:0007669"/>
    <property type="project" value="UniProtKB-UniRule"/>
</dbReference>
<evidence type="ECO:0000256" key="1">
    <source>
        <dbReference type="ARBA" id="ARBA00009451"/>
    </source>
</evidence>
<dbReference type="AlphaFoldDB" id="A0A2H0U8T0"/>